<keyword evidence="3" id="KW-0540">Nuclease</keyword>
<evidence type="ECO:0000256" key="7">
    <source>
        <dbReference type="SAM" id="MobiDB-lite"/>
    </source>
</evidence>
<accession>A0ABQ4X9S8</accession>
<dbReference type="InterPro" id="IPR043502">
    <property type="entry name" value="DNA/RNA_pol_sf"/>
</dbReference>
<proteinExistence type="predicted"/>
<dbReference type="GO" id="GO:0003964">
    <property type="term" value="F:RNA-directed DNA polymerase activity"/>
    <property type="evidence" value="ECO:0007669"/>
    <property type="project" value="UniProtKB-KW"/>
</dbReference>
<keyword evidence="10" id="KW-1185">Reference proteome</keyword>
<feature type="region of interest" description="Disordered" evidence="7">
    <location>
        <begin position="1"/>
        <end position="24"/>
    </location>
</feature>
<dbReference type="InterPro" id="IPR041373">
    <property type="entry name" value="RT_RNaseH"/>
</dbReference>
<dbReference type="PANTHER" id="PTHR34072">
    <property type="entry name" value="ENZYMATIC POLYPROTEIN-RELATED"/>
    <property type="match status" value="1"/>
</dbReference>
<evidence type="ECO:0000256" key="2">
    <source>
        <dbReference type="ARBA" id="ARBA00022695"/>
    </source>
</evidence>
<keyword evidence="1" id="KW-0808">Transferase</keyword>
<evidence type="ECO:0000313" key="10">
    <source>
        <dbReference type="Proteomes" id="UP001151760"/>
    </source>
</evidence>
<keyword evidence="2" id="KW-0548">Nucleotidyltransferase</keyword>
<evidence type="ECO:0000259" key="8">
    <source>
        <dbReference type="Pfam" id="PF17917"/>
    </source>
</evidence>
<protein>
    <submittedName>
        <fullName evidence="9">Reverse transcriptase domain-containing protein</fullName>
    </submittedName>
</protein>
<evidence type="ECO:0000256" key="5">
    <source>
        <dbReference type="ARBA" id="ARBA00022801"/>
    </source>
</evidence>
<keyword evidence="4" id="KW-0255">Endonuclease</keyword>
<evidence type="ECO:0000313" key="9">
    <source>
        <dbReference type="EMBL" id="GJS61979.1"/>
    </source>
</evidence>
<evidence type="ECO:0000256" key="6">
    <source>
        <dbReference type="ARBA" id="ARBA00022918"/>
    </source>
</evidence>
<organism evidence="9 10">
    <name type="scientific">Tanacetum coccineum</name>
    <dbReference type="NCBI Taxonomy" id="301880"/>
    <lineage>
        <taxon>Eukaryota</taxon>
        <taxon>Viridiplantae</taxon>
        <taxon>Streptophyta</taxon>
        <taxon>Embryophyta</taxon>
        <taxon>Tracheophyta</taxon>
        <taxon>Spermatophyta</taxon>
        <taxon>Magnoliopsida</taxon>
        <taxon>eudicotyledons</taxon>
        <taxon>Gunneridae</taxon>
        <taxon>Pentapetalae</taxon>
        <taxon>asterids</taxon>
        <taxon>campanulids</taxon>
        <taxon>Asterales</taxon>
        <taxon>Asteraceae</taxon>
        <taxon>Asteroideae</taxon>
        <taxon>Anthemideae</taxon>
        <taxon>Anthemidinae</taxon>
        <taxon>Tanacetum</taxon>
    </lineage>
</organism>
<name>A0ABQ4X9S8_9ASTR</name>
<dbReference type="PANTHER" id="PTHR34072:SF52">
    <property type="entry name" value="RIBONUCLEASE H"/>
    <property type="match status" value="1"/>
</dbReference>
<reference evidence="9" key="1">
    <citation type="journal article" date="2022" name="Int. J. Mol. Sci.">
        <title>Draft Genome of Tanacetum Coccineum: Genomic Comparison of Closely Related Tanacetum-Family Plants.</title>
        <authorList>
            <person name="Yamashiro T."/>
            <person name="Shiraishi A."/>
            <person name="Nakayama K."/>
            <person name="Satake H."/>
        </authorList>
    </citation>
    <scope>NUCLEOTIDE SEQUENCE</scope>
</reference>
<feature type="domain" description="Reverse transcriptase RNase H-like" evidence="8">
    <location>
        <begin position="320"/>
        <end position="365"/>
    </location>
</feature>
<sequence>MGMEQKSETKEMEMKETEKTEMEEMDTEMGIMRTEGVVGLTRWFEKMETVFNISNYPPKYQVKYATCTLQDSALTWWNSHKRTNCVEASYAINWVELMTLITDVSWINCCVQEWSPDEKTEWKKVYSRFTETSRECELRRLQARLQDAIAFNRRSRGKILVDRMWPELIRLEQTKEGISVANYPHCNKSSCTMKCGKDQDISGRIVLSDDSEPWKPDKKSKWKTRLEIQIWSNKTKRELTHGGRGKNKPDSNLSRLIDSEGIHVDSAKIEAIKDWTSPKTPTEILQFLEKVEARLLFVSKSFVVAPILALQRKVRTSCIYHAFDKGLGAVLMQKEKVIAYASRQLKVHEKNYTTHDLELGAVAEVRDSQLTCPKIIHETTMRIVQINSHIQAARGSLKEQADKCMADELLAIPLDEIQCDRQTELHEEPVEIMDQ</sequence>
<evidence type="ECO:0000256" key="4">
    <source>
        <dbReference type="ARBA" id="ARBA00022759"/>
    </source>
</evidence>
<evidence type="ECO:0000256" key="3">
    <source>
        <dbReference type="ARBA" id="ARBA00022722"/>
    </source>
</evidence>
<dbReference type="SUPFAM" id="SSF56672">
    <property type="entry name" value="DNA/RNA polymerases"/>
    <property type="match status" value="1"/>
</dbReference>
<keyword evidence="6 9" id="KW-0695">RNA-directed DNA polymerase</keyword>
<dbReference type="Pfam" id="PF17917">
    <property type="entry name" value="RT_RNaseH"/>
    <property type="match status" value="1"/>
</dbReference>
<evidence type="ECO:0000256" key="1">
    <source>
        <dbReference type="ARBA" id="ARBA00022679"/>
    </source>
</evidence>
<reference evidence="9" key="2">
    <citation type="submission" date="2022-01" db="EMBL/GenBank/DDBJ databases">
        <authorList>
            <person name="Yamashiro T."/>
            <person name="Shiraishi A."/>
            <person name="Satake H."/>
            <person name="Nakayama K."/>
        </authorList>
    </citation>
    <scope>NUCLEOTIDE SEQUENCE</scope>
</reference>
<gene>
    <name evidence="9" type="ORF">Tco_0656763</name>
</gene>
<feature type="compositionally biased region" description="Basic and acidic residues" evidence="7">
    <location>
        <begin position="1"/>
        <end position="22"/>
    </location>
</feature>
<keyword evidence="5" id="KW-0378">Hydrolase</keyword>
<dbReference type="EMBL" id="BQNB010009329">
    <property type="protein sequence ID" value="GJS61979.1"/>
    <property type="molecule type" value="Genomic_DNA"/>
</dbReference>
<comment type="caution">
    <text evidence="9">The sequence shown here is derived from an EMBL/GenBank/DDBJ whole genome shotgun (WGS) entry which is preliminary data.</text>
</comment>
<dbReference type="Proteomes" id="UP001151760">
    <property type="component" value="Unassembled WGS sequence"/>
</dbReference>